<evidence type="ECO:0000313" key="3">
    <source>
        <dbReference type="EMBL" id="TXG72999.1"/>
    </source>
</evidence>
<keyword evidence="2" id="KW-0328">Glycosyltransferase</keyword>
<evidence type="ECO:0000313" key="4">
    <source>
        <dbReference type="Proteomes" id="UP000323000"/>
    </source>
</evidence>
<comment type="caution">
    <text evidence="3">The sequence shown here is derived from an EMBL/GenBank/DDBJ whole genome shotgun (WGS) entry which is preliminary data.</text>
</comment>
<dbReference type="GO" id="GO:0080044">
    <property type="term" value="F:quercetin 7-O-glucosyltransferase activity"/>
    <property type="evidence" value="ECO:0007669"/>
    <property type="project" value="TreeGrafter"/>
</dbReference>
<keyword evidence="2" id="KW-0808">Transferase</keyword>
<dbReference type="EMBL" id="VAHF01000001">
    <property type="protein sequence ID" value="TXG72999.1"/>
    <property type="molecule type" value="Genomic_DNA"/>
</dbReference>
<protein>
    <submittedName>
        <fullName evidence="3">Uncharacterized protein</fullName>
    </submittedName>
</protein>
<evidence type="ECO:0000256" key="1">
    <source>
        <dbReference type="ARBA" id="ARBA00009995"/>
    </source>
</evidence>
<comment type="similarity">
    <text evidence="1">Belongs to the UDP-glycosyltransferase family.</text>
</comment>
<organism evidence="3 4">
    <name type="scientific">Acer yangbiense</name>
    <dbReference type="NCBI Taxonomy" id="1000413"/>
    <lineage>
        <taxon>Eukaryota</taxon>
        <taxon>Viridiplantae</taxon>
        <taxon>Streptophyta</taxon>
        <taxon>Embryophyta</taxon>
        <taxon>Tracheophyta</taxon>
        <taxon>Spermatophyta</taxon>
        <taxon>Magnoliopsida</taxon>
        <taxon>eudicotyledons</taxon>
        <taxon>Gunneridae</taxon>
        <taxon>Pentapetalae</taxon>
        <taxon>rosids</taxon>
        <taxon>malvids</taxon>
        <taxon>Sapindales</taxon>
        <taxon>Sapindaceae</taxon>
        <taxon>Hippocastanoideae</taxon>
        <taxon>Acereae</taxon>
        <taxon>Acer</taxon>
    </lineage>
</organism>
<gene>
    <name evidence="3" type="ORF">EZV62_001578</name>
</gene>
<dbReference type="AlphaFoldDB" id="A0A5C7IV80"/>
<reference evidence="4" key="1">
    <citation type="journal article" date="2019" name="Gigascience">
        <title>De novo genome assembly of the endangered Acer yangbiense, a plant species with extremely small populations endemic to Yunnan Province, China.</title>
        <authorList>
            <person name="Yang J."/>
            <person name="Wariss H.M."/>
            <person name="Tao L."/>
            <person name="Zhang R."/>
            <person name="Yun Q."/>
            <person name="Hollingsworth P."/>
            <person name="Dao Z."/>
            <person name="Luo G."/>
            <person name="Guo H."/>
            <person name="Ma Y."/>
            <person name="Sun W."/>
        </authorList>
    </citation>
    <scope>NUCLEOTIDE SEQUENCE [LARGE SCALE GENOMIC DNA]</scope>
    <source>
        <strain evidence="4">cv. Malutang</strain>
    </source>
</reference>
<accession>A0A5C7IV80</accession>
<dbReference type="Proteomes" id="UP000323000">
    <property type="component" value="Chromosome 1"/>
</dbReference>
<evidence type="ECO:0000256" key="2">
    <source>
        <dbReference type="ARBA" id="ARBA00022676"/>
    </source>
</evidence>
<dbReference type="OrthoDB" id="5835829at2759"/>
<dbReference type="SUPFAM" id="SSF53756">
    <property type="entry name" value="UDP-Glycosyltransferase/glycogen phosphorylase"/>
    <property type="match status" value="1"/>
</dbReference>
<keyword evidence="4" id="KW-1185">Reference proteome</keyword>
<dbReference type="PANTHER" id="PTHR11926">
    <property type="entry name" value="GLUCOSYL/GLUCURONOSYL TRANSFERASES"/>
    <property type="match status" value="1"/>
</dbReference>
<sequence>MERSEIHILVISFPVQGHINPMLEFSKRLISKGSVKVTLITTNSALTSMHFQTNSSSTSINIEAISDDYEDGEKNNFNEYFKCFETVFPQSLTKLIEKHSSSPYPVKFLIYDSVLPWTLKVARKLGLDGAPFFTQSCAVNSIYCLYHQGRFEIPPRGSAGVVSLPCTSMPLLGFDDLPWFVHDNISYQGVRDVIFNQFSNIEEPNWLFCNTFDELEYEVTFNDSLLIS</sequence>
<name>A0A5C7IV80_9ROSI</name>
<dbReference type="GO" id="GO:0080043">
    <property type="term" value="F:quercetin 3-O-glucosyltransferase activity"/>
    <property type="evidence" value="ECO:0007669"/>
    <property type="project" value="TreeGrafter"/>
</dbReference>
<dbReference type="PANTHER" id="PTHR11926:SF1560">
    <property type="entry name" value="UDP-GLYCOSYLTRANSFERASE 74E1-RELATED"/>
    <property type="match status" value="1"/>
</dbReference>
<dbReference type="Gene3D" id="3.40.50.2000">
    <property type="entry name" value="Glycogen Phosphorylase B"/>
    <property type="match status" value="1"/>
</dbReference>
<proteinExistence type="inferred from homology"/>